<name>A0ABR7W823_9ACTN</name>
<organism evidence="2 3">
    <name type="scientific">Gordonia hankookensis</name>
    <dbReference type="NCBI Taxonomy" id="589403"/>
    <lineage>
        <taxon>Bacteria</taxon>
        <taxon>Bacillati</taxon>
        <taxon>Actinomycetota</taxon>
        <taxon>Actinomycetes</taxon>
        <taxon>Mycobacteriales</taxon>
        <taxon>Gordoniaceae</taxon>
        <taxon>Gordonia</taxon>
    </lineage>
</organism>
<feature type="transmembrane region" description="Helical" evidence="1">
    <location>
        <begin position="53"/>
        <end position="75"/>
    </location>
</feature>
<evidence type="ECO:0000313" key="2">
    <source>
        <dbReference type="EMBL" id="MBD1318968.1"/>
    </source>
</evidence>
<keyword evidence="3" id="KW-1185">Reference proteome</keyword>
<proteinExistence type="predicted"/>
<feature type="transmembrane region" description="Helical" evidence="1">
    <location>
        <begin position="127"/>
        <end position="148"/>
    </location>
</feature>
<evidence type="ECO:0000313" key="3">
    <source>
        <dbReference type="Proteomes" id="UP000602395"/>
    </source>
</evidence>
<feature type="transmembrane region" description="Helical" evidence="1">
    <location>
        <begin position="28"/>
        <end position="47"/>
    </location>
</feature>
<evidence type="ECO:0008006" key="4">
    <source>
        <dbReference type="Google" id="ProtNLM"/>
    </source>
</evidence>
<keyword evidence="1" id="KW-0812">Transmembrane</keyword>
<keyword evidence="1" id="KW-1133">Transmembrane helix</keyword>
<keyword evidence="1" id="KW-0472">Membrane</keyword>
<dbReference type="Proteomes" id="UP000602395">
    <property type="component" value="Unassembled WGS sequence"/>
</dbReference>
<evidence type="ECO:0000256" key="1">
    <source>
        <dbReference type="SAM" id="Phobius"/>
    </source>
</evidence>
<dbReference type="EMBL" id="JACWMS010000001">
    <property type="protein sequence ID" value="MBD1318968.1"/>
    <property type="molecule type" value="Genomic_DNA"/>
</dbReference>
<comment type="caution">
    <text evidence="2">The sequence shown here is derived from an EMBL/GenBank/DDBJ whole genome shotgun (WGS) entry which is preliminary data.</text>
</comment>
<reference evidence="2 3" key="1">
    <citation type="submission" date="2020-09" db="EMBL/GenBank/DDBJ databases">
        <title>Novel species in genus Gordonia.</title>
        <authorList>
            <person name="Zhang G."/>
        </authorList>
    </citation>
    <scope>NUCLEOTIDE SEQUENCE [LARGE SCALE GENOMIC DNA]</scope>
    <source>
        <strain evidence="2 3">ON-33</strain>
    </source>
</reference>
<sequence length="154" mass="16315">MTDMTPEQARAALAAADRARRDVAEEIGLPRGYWWAMAGGWLVLGLLGQFAPWWVVTVATALFGAGHAAVASRLLDGRRRSSRLQVSRTVADRRIPLIVVGILLTAVAFTIALAFALQADGAGHPSLWAAVITALVVGFGGPAVFTVARRWIGA</sequence>
<protein>
    <recommendedName>
        <fullName evidence="4">Transmembrane protein</fullName>
    </recommendedName>
</protein>
<accession>A0ABR7W823</accession>
<dbReference type="RefSeq" id="WP_190265924.1">
    <property type="nucleotide sequence ID" value="NZ_BAABAD010000003.1"/>
</dbReference>
<feature type="transmembrane region" description="Helical" evidence="1">
    <location>
        <begin position="95"/>
        <end position="115"/>
    </location>
</feature>
<gene>
    <name evidence="2" type="ORF">IDF66_05165</name>
</gene>